<dbReference type="EMBL" id="CP065601">
    <property type="protein sequence ID" value="QPQ93345.1"/>
    <property type="molecule type" value="Genomic_DNA"/>
</dbReference>
<name>A0AAP9Y8H6_BURGL</name>
<dbReference type="RefSeq" id="WP_015875918.1">
    <property type="nucleotide sequence ID" value="NZ_CP021074.1"/>
</dbReference>
<sequence length="412" mass="45601">MSKAPLRFRPQRRASGPSVGVLIVGLGQAGARFVRACMAMNTGLTKVVVVAGVDVGKERCEAFENGLAFPCFGSIEEAASKVTPDIVVVTAAEDQHFRILMSIRRCFPRVRRVLCEKPLTSTASEARELAQHYGEKEVSVNFVERFSPIVTALQRFMQQRRRTILRANCFWGKYRVKDARPTLGVISVELAHPVDLVLMLACVHPGTHFKVASAVASRSNFDVGEHSVLPLDTVHASLEFASGLQMIVSTSLLWAERQRKIELTLADRDGNASELVVLTFDKPMWDLDRLEVYEIRQTGGRPDLIETMDVDAASWNTDRLTIGKVCAFLESNLREIAGETHDLVPRLSQAMYVQEVLERIEDAANVTAMSTACYVEPRISGGVPLSAHVHVLARIADGVPIDGPEYIWDNPY</sequence>
<dbReference type="GO" id="GO:0000166">
    <property type="term" value="F:nucleotide binding"/>
    <property type="evidence" value="ECO:0007669"/>
    <property type="project" value="InterPro"/>
</dbReference>
<dbReference type="InterPro" id="IPR036291">
    <property type="entry name" value="NAD(P)-bd_dom_sf"/>
</dbReference>
<dbReference type="Gene3D" id="3.30.360.10">
    <property type="entry name" value="Dihydrodipicolinate Reductase, domain 2"/>
    <property type="match status" value="1"/>
</dbReference>
<dbReference type="Pfam" id="PF01408">
    <property type="entry name" value="GFO_IDH_MocA"/>
    <property type="match status" value="1"/>
</dbReference>
<dbReference type="PANTHER" id="PTHR43377">
    <property type="entry name" value="BILIVERDIN REDUCTASE A"/>
    <property type="match status" value="1"/>
</dbReference>
<reference evidence="2 4" key="1">
    <citation type="submission" date="2020-12" db="EMBL/GenBank/DDBJ databases">
        <title>FDA dAtabase for Regulatory Grade micrObial Sequences (FDA-ARGOS): Supporting development and validation of Infectious Disease Dx tests.</title>
        <authorList>
            <person name="Minogue T."/>
            <person name="Wolcott M."/>
            <person name="Wasieloski L."/>
            <person name="Aguilar W."/>
            <person name="Moore D."/>
            <person name="Jaissle J."/>
            <person name="Tallon L."/>
            <person name="Sadzewicz L."/>
            <person name="Zhao X."/>
            <person name="Boylan J."/>
            <person name="Ott S."/>
            <person name="Bowen H."/>
            <person name="Vavikolanu K."/>
            <person name="Mehta A."/>
            <person name="Aluvathingal J."/>
            <person name="Nadendla S."/>
            <person name="Yan Y."/>
            <person name="Sichtig H."/>
        </authorList>
    </citation>
    <scope>NUCLEOTIDE SEQUENCE [LARGE SCALE GENOMIC DNA]</scope>
    <source>
        <strain evidence="2 4">FDAARGOS_949</strain>
    </source>
</reference>
<protein>
    <submittedName>
        <fullName evidence="2">Gfo/Idh/MocA family oxidoreductase</fullName>
    </submittedName>
</protein>
<dbReference type="InterPro" id="IPR051450">
    <property type="entry name" value="Gfo/Idh/MocA_Oxidoreductases"/>
</dbReference>
<dbReference type="AlphaFoldDB" id="A0AAP9Y8H6"/>
<evidence type="ECO:0000313" key="2">
    <source>
        <dbReference type="EMBL" id="QPQ93345.1"/>
    </source>
</evidence>
<dbReference type="GeneID" id="45698178"/>
<feature type="domain" description="Gfo/Idh/MocA-like oxidoreductase N-terminal" evidence="1">
    <location>
        <begin position="20"/>
        <end position="139"/>
    </location>
</feature>
<dbReference type="EMBL" id="CP099587">
    <property type="protein sequence ID" value="USS47511.1"/>
    <property type="molecule type" value="Genomic_DNA"/>
</dbReference>
<dbReference type="SUPFAM" id="SSF51735">
    <property type="entry name" value="NAD(P)-binding Rossmann-fold domains"/>
    <property type="match status" value="1"/>
</dbReference>
<dbReference type="Proteomes" id="UP000594892">
    <property type="component" value="Chromosome 2"/>
</dbReference>
<evidence type="ECO:0000313" key="5">
    <source>
        <dbReference type="Proteomes" id="UP001056386"/>
    </source>
</evidence>
<dbReference type="InterPro" id="IPR000683">
    <property type="entry name" value="Gfo/Idh/MocA-like_OxRdtase_N"/>
</dbReference>
<organism evidence="2 4">
    <name type="scientific">Burkholderia glumae</name>
    <name type="common">Pseudomonas glumae</name>
    <dbReference type="NCBI Taxonomy" id="337"/>
    <lineage>
        <taxon>Bacteria</taxon>
        <taxon>Pseudomonadati</taxon>
        <taxon>Pseudomonadota</taxon>
        <taxon>Betaproteobacteria</taxon>
        <taxon>Burkholderiales</taxon>
        <taxon>Burkholderiaceae</taxon>
        <taxon>Burkholderia</taxon>
    </lineage>
</organism>
<evidence type="ECO:0000259" key="1">
    <source>
        <dbReference type="Pfam" id="PF01408"/>
    </source>
</evidence>
<dbReference type="Gene3D" id="3.40.50.720">
    <property type="entry name" value="NAD(P)-binding Rossmann-like Domain"/>
    <property type="match status" value="1"/>
</dbReference>
<accession>A0AAP9Y8H6</accession>
<dbReference type="PANTHER" id="PTHR43377:SF1">
    <property type="entry name" value="BILIVERDIN REDUCTASE A"/>
    <property type="match status" value="1"/>
</dbReference>
<evidence type="ECO:0000313" key="4">
    <source>
        <dbReference type="Proteomes" id="UP000594892"/>
    </source>
</evidence>
<dbReference type="Proteomes" id="UP001056386">
    <property type="component" value="Chromosome 1"/>
</dbReference>
<proteinExistence type="predicted"/>
<reference evidence="3" key="2">
    <citation type="submission" date="2022-06" db="EMBL/GenBank/DDBJ databases">
        <title>Draft genome sequence of Burkholderia glumae strain GR20004 isolated from rice panicle showing bacterial panicle blight.</title>
        <authorList>
            <person name="Choi S.Y."/>
            <person name="Lee Y.H."/>
        </authorList>
    </citation>
    <scope>NUCLEOTIDE SEQUENCE</scope>
    <source>
        <strain evidence="3">GR20004</strain>
    </source>
</reference>
<evidence type="ECO:0000313" key="3">
    <source>
        <dbReference type="EMBL" id="USS47511.1"/>
    </source>
</evidence>
<gene>
    <name evidence="2" type="ORF">I6H06_13865</name>
    <name evidence="3" type="ORF">NFI99_22035</name>
</gene>
<keyword evidence="5" id="KW-1185">Reference proteome</keyword>